<dbReference type="EMBL" id="QPMH01000017">
    <property type="protein sequence ID" value="RDD60987.1"/>
    <property type="molecule type" value="Genomic_DNA"/>
</dbReference>
<evidence type="ECO:0000313" key="4">
    <source>
        <dbReference type="EMBL" id="RDD60987.1"/>
    </source>
</evidence>
<evidence type="ECO:0000259" key="3">
    <source>
        <dbReference type="Pfam" id="PF13464"/>
    </source>
</evidence>
<protein>
    <submittedName>
        <fullName evidence="4">DUF4115 domain-containing protein</fullName>
    </submittedName>
</protein>
<dbReference type="Pfam" id="PF13413">
    <property type="entry name" value="HTH_25"/>
    <property type="match status" value="1"/>
</dbReference>
<dbReference type="InterPro" id="IPR025194">
    <property type="entry name" value="RodZ-like_C"/>
</dbReference>
<evidence type="ECO:0000313" key="5">
    <source>
        <dbReference type="Proteomes" id="UP000253941"/>
    </source>
</evidence>
<feature type="compositionally biased region" description="Low complexity" evidence="1">
    <location>
        <begin position="294"/>
        <end position="305"/>
    </location>
</feature>
<feature type="compositionally biased region" description="Low complexity" evidence="1">
    <location>
        <begin position="339"/>
        <end position="350"/>
    </location>
</feature>
<sequence length="488" mass="50742">MAEHWSHHPHDPGEPDAGEPTLGVAPGGGRSRETVGALLRRTRERFNLDLREAADQLRIRAAYLDAIERSDFDDLPGPTYAVGFVRSYADFLALDENEVVRRFKEEVEGMDRTQQLHFPKPVNEGKVPGGAILLISLVLIAVAYGGWYYMTRDGRSVSDLVPAVPERLQALLGTEAPEADGTVDVAGSTTAPVDEDDAAVAESGAADETAVSHSSDEPSGRVAEAEPEGDGMGRDDAAVAEASNAGTTGDADQPAPADSEPAESEPAKAVATGDVSETPETPAIPGEGTSEQPAGADGEAADVGEPTSQADETEVSSAPSRSAQAAEAEAPPAKEEEAQATLEQAEEPAASVVQSEEPADSAPPAIPESARSQDGGDSAIPAAPSGTQTAAREAEGRVFGAGNAGSRITVRATEDSWVQVRGPDDSLLLTRVLHAGDVYHVPDRPGLMLHTGNAGGLEVMVDGDRIAALGGTGEVRRNILLEPEQLRR</sequence>
<dbReference type="GO" id="GO:0003677">
    <property type="term" value="F:DNA binding"/>
    <property type="evidence" value="ECO:0007669"/>
    <property type="project" value="InterPro"/>
</dbReference>
<dbReference type="PANTHER" id="PTHR34475">
    <property type="match status" value="1"/>
</dbReference>
<organism evidence="4 5">
    <name type="scientific">Ferruginivarius sediminum</name>
    <dbReference type="NCBI Taxonomy" id="2661937"/>
    <lineage>
        <taxon>Bacteria</taxon>
        <taxon>Pseudomonadati</taxon>
        <taxon>Pseudomonadota</taxon>
        <taxon>Alphaproteobacteria</taxon>
        <taxon>Rhodospirillales</taxon>
        <taxon>Rhodospirillaceae</taxon>
        <taxon>Ferruginivarius</taxon>
    </lineage>
</organism>
<reference evidence="4 5" key="1">
    <citation type="submission" date="2018-07" db="EMBL/GenBank/DDBJ databases">
        <title>Venubactetium sediminum gen. nov., sp. nov., isolated from a marine solar saltern.</title>
        <authorList>
            <person name="Wang S."/>
        </authorList>
    </citation>
    <scope>NUCLEOTIDE SEQUENCE [LARGE SCALE GENOMIC DNA]</scope>
    <source>
        <strain evidence="4 5">WD2A32</strain>
    </source>
</reference>
<dbReference type="InterPro" id="IPR010982">
    <property type="entry name" value="Lambda_DNA-bd_dom_sf"/>
</dbReference>
<feature type="compositionally biased region" description="Basic and acidic residues" evidence="1">
    <location>
        <begin position="1"/>
        <end position="13"/>
    </location>
</feature>
<feature type="region of interest" description="Disordered" evidence="1">
    <location>
        <begin position="1"/>
        <end position="33"/>
    </location>
</feature>
<dbReference type="AlphaFoldDB" id="A0A369T9Y5"/>
<keyword evidence="2" id="KW-1133">Transmembrane helix</keyword>
<gene>
    <name evidence="4" type="ORF">DRB17_15485</name>
</gene>
<accession>A0A369T9Y5</accession>
<feature type="compositionally biased region" description="Low complexity" evidence="1">
    <location>
        <begin position="200"/>
        <end position="209"/>
    </location>
</feature>
<keyword evidence="5" id="KW-1185">Reference proteome</keyword>
<evidence type="ECO:0000256" key="1">
    <source>
        <dbReference type="SAM" id="MobiDB-lite"/>
    </source>
</evidence>
<proteinExistence type="predicted"/>
<name>A0A369T9Y5_9PROT</name>
<feature type="compositionally biased region" description="Low complexity" evidence="1">
    <location>
        <begin position="316"/>
        <end position="331"/>
    </location>
</feature>
<dbReference type="Proteomes" id="UP000253941">
    <property type="component" value="Unassembled WGS sequence"/>
</dbReference>
<dbReference type="Gene3D" id="1.10.260.40">
    <property type="entry name" value="lambda repressor-like DNA-binding domains"/>
    <property type="match status" value="1"/>
</dbReference>
<feature type="transmembrane region" description="Helical" evidence="2">
    <location>
        <begin position="130"/>
        <end position="150"/>
    </location>
</feature>
<keyword evidence="2" id="KW-0812">Transmembrane</keyword>
<keyword evidence="2" id="KW-0472">Membrane</keyword>
<evidence type="ECO:0000256" key="2">
    <source>
        <dbReference type="SAM" id="Phobius"/>
    </source>
</evidence>
<dbReference type="RefSeq" id="WP_114583126.1">
    <property type="nucleotide sequence ID" value="NZ_QPMH01000017.1"/>
</dbReference>
<dbReference type="Pfam" id="PF13464">
    <property type="entry name" value="RodZ_C"/>
    <property type="match status" value="1"/>
</dbReference>
<dbReference type="PANTHER" id="PTHR34475:SF1">
    <property type="entry name" value="CYTOSKELETON PROTEIN RODZ"/>
    <property type="match status" value="1"/>
</dbReference>
<feature type="domain" description="Cytoskeleton protein RodZ-like C-terminal" evidence="3">
    <location>
        <begin position="409"/>
        <end position="477"/>
    </location>
</feature>
<comment type="caution">
    <text evidence="4">The sequence shown here is derived from an EMBL/GenBank/DDBJ whole genome shotgun (WGS) entry which is preliminary data.</text>
</comment>
<feature type="region of interest" description="Disordered" evidence="1">
    <location>
        <begin position="199"/>
        <end position="392"/>
    </location>
</feature>
<dbReference type="InterPro" id="IPR050400">
    <property type="entry name" value="Bact_Cytoskel_RodZ"/>
</dbReference>